<organism evidence="2">
    <name type="scientific">marine metagenome</name>
    <dbReference type="NCBI Taxonomy" id="408172"/>
    <lineage>
        <taxon>unclassified sequences</taxon>
        <taxon>metagenomes</taxon>
        <taxon>ecological metagenomes</taxon>
    </lineage>
</organism>
<evidence type="ECO:0000313" key="2">
    <source>
        <dbReference type="EMBL" id="SVB65505.1"/>
    </source>
</evidence>
<dbReference type="EMBL" id="UINC01051392">
    <property type="protein sequence ID" value="SVB65505.1"/>
    <property type="molecule type" value="Genomic_DNA"/>
</dbReference>
<feature type="region of interest" description="Disordered" evidence="1">
    <location>
        <begin position="426"/>
        <end position="450"/>
    </location>
</feature>
<dbReference type="AlphaFoldDB" id="A0A382FSG2"/>
<evidence type="ECO:0008006" key="3">
    <source>
        <dbReference type="Google" id="ProtNLM"/>
    </source>
</evidence>
<dbReference type="SUPFAM" id="SSF48695">
    <property type="entry name" value="Multiheme cytochromes"/>
    <property type="match status" value="2"/>
</dbReference>
<accession>A0A382FSG2</accession>
<evidence type="ECO:0000256" key="1">
    <source>
        <dbReference type="SAM" id="MobiDB-lite"/>
    </source>
</evidence>
<gene>
    <name evidence="2" type="ORF">METZ01_LOCUS218359</name>
</gene>
<dbReference type="InterPro" id="IPR036280">
    <property type="entry name" value="Multihaem_cyt_sf"/>
</dbReference>
<name>A0A382FSG2_9ZZZZ</name>
<reference evidence="2" key="1">
    <citation type="submission" date="2018-05" db="EMBL/GenBank/DDBJ databases">
        <authorList>
            <person name="Lanie J.A."/>
            <person name="Ng W.-L."/>
            <person name="Kazmierczak K.M."/>
            <person name="Andrzejewski T.M."/>
            <person name="Davidsen T.M."/>
            <person name="Wayne K.J."/>
            <person name="Tettelin H."/>
            <person name="Glass J.I."/>
            <person name="Rusch D."/>
            <person name="Podicherti R."/>
            <person name="Tsui H.-C.T."/>
            <person name="Winkler M.E."/>
        </authorList>
    </citation>
    <scope>NUCLEOTIDE SEQUENCE</scope>
</reference>
<sequence>MRILTTVIVSLMLLLLSWQPTLASGGEKPRDVTYQLTPPAPRTQLPDQAMKKSAGCISCHTKVDSLSMHASPGIILGCTDCHGGNAAIYKKDFATEAAAKLDAHVQPTLPHTWGYPSAANPKHSYTLLNREAPEYIRFVNPGDLRVAREACGTCHLSIIQASERSLMSTSAMLWGGAAYNNNILPFKRYILGEAYTREGEAATLINPVKPDAKLTARGVLPQLYPLPAWETVPPSDVFRVFERGGRNILNLFPEIGLPNSLGQLQRLEEPGRPDIRQSNRGPGTGLRIAVPVLNVTKTRLNDPYLWFLGTNDNPGDFRSSGCSACHVVYANDRDPRHSGPYAKFGHTGKSQTVDPTIPKDEPGHPLKHTFSNAIPTSQCMICHMHQPNIFVNSFLGYTMWDYESDAPSMWPKEQRYPTAAEQHKTLMRNPEEAATRGKWGDPEFSKDVSK</sequence>
<proteinExistence type="predicted"/>
<protein>
    <recommendedName>
        <fullName evidence="3">Cytochrome c-552/4 domain-containing protein</fullName>
    </recommendedName>
</protein>
<feature type="non-terminal residue" evidence="2">
    <location>
        <position position="450"/>
    </location>
</feature>